<proteinExistence type="predicted"/>
<keyword evidence="1" id="KW-0732">Signal</keyword>
<evidence type="ECO:0000313" key="2">
    <source>
        <dbReference type="EMBL" id="RAS25846.1"/>
    </source>
</evidence>
<dbReference type="RefSeq" id="WP_176343107.1">
    <property type="nucleotide sequence ID" value="NZ_CADFFP010000018.1"/>
</dbReference>
<organism evidence="2 3">
    <name type="scientific">Paraburkholderia bryophila</name>
    <dbReference type="NCBI Taxonomy" id="420952"/>
    <lineage>
        <taxon>Bacteria</taxon>
        <taxon>Pseudomonadati</taxon>
        <taxon>Pseudomonadota</taxon>
        <taxon>Betaproteobacteria</taxon>
        <taxon>Burkholderiales</taxon>
        <taxon>Burkholderiaceae</taxon>
        <taxon>Paraburkholderia</taxon>
    </lineage>
</organism>
<gene>
    <name evidence="2" type="ORF">BX591_11593</name>
</gene>
<comment type="caution">
    <text evidence="2">The sequence shown here is derived from an EMBL/GenBank/DDBJ whole genome shotgun (WGS) entry which is preliminary data.</text>
</comment>
<feature type="signal peptide" evidence="1">
    <location>
        <begin position="1"/>
        <end position="24"/>
    </location>
</feature>
<dbReference type="Proteomes" id="UP000248918">
    <property type="component" value="Unassembled WGS sequence"/>
</dbReference>
<dbReference type="AlphaFoldDB" id="A0A329BTF4"/>
<name>A0A329BTF4_9BURK</name>
<evidence type="ECO:0000256" key="1">
    <source>
        <dbReference type="SAM" id="SignalP"/>
    </source>
</evidence>
<reference evidence="2 3" key="1">
    <citation type="submission" date="2018-06" db="EMBL/GenBank/DDBJ databases">
        <title>Genomic Encyclopedia of Type Strains, Phase III (KMG-III): the genomes of soil and plant-associated and newly described type strains.</title>
        <authorList>
            <person name="Whitman W."/>
        </authorList>
    </citation>
    <scope>NUCLEOTIDE SEQUENCE [LARGE SCALE GENOMIC DNA]</scope>
    <source>
        <strain evidence="2 3">LMG 23644</strain>
    </source>
</reference>
<sequence length="90" mass="9368">MTLRLVCVSTVTALGLAWSPAPFARTLALLPAAVTYAPPPRPVYRNVPVNPVYVAAPPLAPVRVALRIVATAPRAAADQVTIAKKAVESA</sequence>
<feature type="chain" id="PRO_5016356152" evidence="1">
    <location>
        <begin position="25"/>
        <end position="90"/>
    </location>
</feature>
<dbReference type="EMBL" id="QLTK01000015">
    <property type="protein sequence ID" value="RAS25846.1"/>
    <property type="molecule type" value="Genomic_DNA"/>
</dbReference>
<evidence type="ECO:0000313" key="3">
    <source>
        <dbReference type="Proteomes" id="UP000248918"/>
    </source>
</evidence>
<protein>
    <submittedName>
        <fullName evidence="2">Uncharacterized protein</fullName>
    </submittedName>
</protein>
<accession>A0A329BTF4</accession>